<organism evidence="1 2">
    <name type="scientific">Caerostris extrusa</name>
    <name type="common">Bark spider</name>
    <name type="synonym">Caerostris bankana</name>
    <dbReference type="NCBI Taxonomy" id="172846"/>
    <lineage>
        <taxon>Eukaryota</taxon>
        <taxon>Metazoa</taxon>
        <taxon>Ecdysozoa</taxon>
        <taxon>Arthropoda</taxon>
        <taxon>Chelicerata</taxon>
        <taxon>Arachnida</taxon>
        <taxon>Araneae</taxon>
        <taxon>Araneomorphae</taxon>
        <taxon>Entelegynae</taxon>
        <taxon>Araneoidea</taxon>
        <taxon>Araneidae</taxon>
        <taxon>Caerostris</taxon>
    </lineage>
</organism>
<comment type="caution">
    <text evidence="1">The sequence shown here is derived from an EMBL/GenBank/DDBJ whole genome shotgun (WGS) entry which is preliminary data.</text>
</comment>
<accession>A0AAV4WSG3</accession>
<evidence type="ECO:0000313" key="2">
    <source>
        <dbReference type="Proteomes" id="UP001054945"/>
    </source>
</evidence>
<dbReference type="EMBL" id="BPLR01016584">
    <property type="protein sequence ID" value="GIY84875.1"/>
    <property type="molecule type" value="Genomic_DNA"/>
</dbReference>
<evidence type="ECO:0000313" key="1">
    <source>
        <dbReference type="EMBL" id="GIY84875.1"/>
    </source>
</evidence>
<sequence length="90" mass="10744">MRYETYWEKTVTLKKWRAPLRWHTGNAATRTHWNRAWRHSSRKAMGCPGDEDASHRLSLPEGYFKESQVKNLRVSILVSRSYFSLLSVYR</sequence>
<gene>
    <name evidence="1" type="ORF">CEXT_469381</name>
</gene>
<protein>
    <submittedName>
        <fullName evidence="1">Uncharacterized protein</fullName>
    </submittedName>
</protein>
<proteinExistence type="predicted"/>
<dbReference type="Proteomes" id="UP001054945">
    <property type="component" value="Unassembled WGS sequence"/>
</dbReference>
<dbReference type="AlphaFoldDB" id="A0AAV4WSG3"/>
<reference evidence="1 2" key="1">
    <citation type="submission" date="2021-06" db="EMBL/GenBank/DDBJ databases">
        <title>Caerostris extrusa draft genome.</title>
        <authorList>
            <person name="Kono N."/>
            <person name="Arakawa K."/>
        </authorList>
    </citation>
    <scope>NUCLEOTIDE SEQUENCE [LARGE SCALE GENOMIC DNA]</scope>
</reference>
<name>A0AAV4WSG3_CAEEX</name>
<keyword evidence="2" id="KW-1185">Reference proteome</keyword>